<feature type="compositionally biased region" description="Low complexity" evidence="1">
    <location>
        <begin position="7"/>
        <end position="27"/>
    </location>
</feature>
<proteinExistence type="predicted"/>
<accession>A0A4R7BCS4</accession>
<feature type="region of interest" description="Disordered" evidence="1">
    <location>
        <begin position="1"/>
        <end position="33"/>
    </location>
</feature>
<evidence type="ECO:0000313" key="2">
    <source>
        <dbReference type="EMBL" id="TDR81962.1"/>
    </source>
</evidence>
<protein>
    <submittedName>
        <fullName evidence="2">Uncharacterized protein</fullName>
    </submittedName>
</protein>
<organism evidence="2 3">
    <name type="scientific">Paludibacterium purpuratum</name>
    <dbReference type="NCBI Taxonomy" id="1144873"/>
    <lineage>
        <taxon>Bacteria</taxon>
        <taxon>Pseudomonadati</taxon>
        <taxon>Pseudomonadota</taxon>
        <taxon>Betaproteobacteria</taxon>
        <taxon>Neisseriales</taxon>
        <taxon>Chromobacteriaceae</taxon>
        <taxon>Paludibacterium</taxon>
    </lineage>
</organism>
<dbReference type="RefSeq" id="WP_133678405.1">
    <property type="nucleotide sequence ID" value="NZ_SNZP01000002.1"/>
</dbReference>
<evidence type="ECO:0000256" key="1">
    <source>
        <dbReference type="SAM" id="MobiDB-lite"/>
    </source>
</evidence>
<name>A0A4R7BCS4_9NEIS</name>
<dbReference type="AlphaFoldDB" id="A0A4R7BCS4"/>
<evidence type="ECO:0000313" key="3">
    <source>
        <dbReference type="Proteomes" id="UP000295611"/>
    </source>
</evidence>
<comment type="caution">
    <text evidence="2">The sequence shown here is derived from an EMBL/GenBank/DDBJ whole genome shotgun (WGS) entry which is preliminary data.</text>
</comment>
<gene>
    <name evidence="2" type="ORF">DFP86_10272</name>
</gene>
<sequence length="259" mass="26847">MRIQSVSQSPGTGQSQAQAAATAGKASAQDRDDAHDDLVDLHQASEGELAAALSQETLLALMQGILEALTGQPLQLHDPQHITGSLYDDAKAPAWLAAARHALVHPSSRVLHLTVIGRMSMVDGESQPFVLDMQLPKAPSALGGGALSGSFTLSRHAGACQGARVDYSSLTTLSELHAADRCNPPWTALPAPAVAALSGTPVFAQFSLGSDPDILSMAARILPSGRDHALPTYAHGLRDGGYVDTGEPCGSLHQVDISA</sequence>
<dbReference type="EMBL" id="SNZP01000002">
    <property type="protein sequence ID" value="TDR81962.1"/>
    <property type="molecule type" value="Genomic_DNA"/>
</dbReference>
<keyword evidence="3" id="KW-1185">Reference proteome</keyword>
<reference evidence="2 3" key="1">
    <citation type="submission" date="2019-03" db="EMBL/GenBank/DDBJ databases">
        <title>Genomic Encyclopedia of Type Strains, Phase III (KMG-III): the genomes of soil and plant-associated and newly described type strains.</title>
        <authorList>
            <person name="Whitman W."/>
        </authorList>
    </citation>
    <scope>NUCLEOTIDE SEQUENCE [LARGE SCALE GENOMIC DNA]</scope>
    <source>
        <strain evidence="2 3">CECT 8976</strain>
    </source>
</reference>
<dbReference type="Proteomes" id="UP000295611">
    <property type="component" value="Unassembled WGS sequence"/>
</dbReference>